<name>A0A8J2BVV8_9BACT</name>
<gene>
    <name evidence="1" type="ORF">MPNT_560005</name>
</gene>
<dbReference type="AlphaFoldDB" id="A0A8J2BVV8"/>
<dbReference type="EMBL" id="CAJNOB010000052">
    <property type="protein sequence ID" value="CAF0703345.1"/>
    <property type="molecule type" value="Genomic_DNA"/>
</dbReference>
<organism evidence="1 2">
    <name type="scientific">Candidatus Methylacidithermus pantelleriae</name>
    <dbReference type="NCBI Taxonomy" id="2744239"/>
    <lineage>
        <taxon>Bacteria</taxon>
        <taxon>Pseudomonadati</taxon>
        <taxon>Verrucomicrobiota</taxon>
        <taxon>Methylacidiphilae</taxon>
        <taxon>Methylacidiphilales</taxon>
        <taxon>Methylacidiphilaceae</taxon>
        <taxon>Candidatus Methylacidithermus</taxon>
    </lineage>
</organism>
<accession>A0A8J2BVV8</accession>
<comment type="caution">
    <text evidence="1">The sequence shown here is derived from an EMBL/GenBank/DDBJ whole genome shotgun (WGS) entry which is preliminary data.</text>
</comment>
<evidence type="ECO:0000313" key="2">
    <source>
        <dbReference type="Proteomes" id="UP000663859"/>
    </source>
</evidence>
<dbReference type="Proteomes" id="UP000663859">
    <property type="component" value="Unassembled WGS sequence"/>
</dbReference>
<reference evidence="1" key="1">
    <citation type="submission" date="2021-02" db="EMBL/GenBank/DDBJ databases">
        <authorList>
            <person name="Cremers G."/>
            <person name="Picone N."/>
        </authorList>
    </citation>
    <scope>NUCLEOTIDE SEQUENCE</scope>
    <source>
        <strain evidence="1">PQ17</strain>
    </source>
</reference>
<proteinExistence type="predicted"/>
<evidence type="ECO:0000313" key="1">
    <source>
        <dbReference type="EMBL" id="CAF0703345.1"/>
    </source>
</evidence>
<keyword evidence="2" id="KW-1185">Reference proteome</keyword>
<sequence length="66" mass="7388">MAIPSSPLDDLPFHDARHRIAPQLLIAVTIFLAQRNPKNPLTKPLSTLFASVFRPSTPLILLRFPD</sequence>
<protein>
    <submittedName>
        <fullName evidence="1">Uncharacterized protein</fullName>
    </submittedName>
</protein>